<dbReference type="AlphaFoldDB" id="A0ABD4STH7"/>
<protein>
    <submittedName>
        <fullName evidence="1">DUF4258 domain-containing protein</fullName>
    </submittedName>
</protein>
<dbReference type="EMBL" id="JAJAXM010000025">
    <property type="protein sequence ID" value="MCG9026737.1"/>
    <property type="molecule type" value="Genomic_DNA"/>
</dbReference>
<reference evidence="1 2" key="1">
    <citation type="submission" date="2021-10" db="EMBL/GenBank/DDBJ databases">
        <title>Whole-genome sequencing analysis of Laribacter hongkongensis: virulence gene profiles, carbohydrate-active enzyme prediction, and antimicrobial resistance characterization.</title>
        <authorList>
            <person name="Yuan P."/>
            <person name="Zhan Y."/>
            <person name="Chen D."/>
        </authorList>
    </citation>
    <scope>NUCLEOTIDE SEQUENCE [LARGE SCALE GENOMIC DNA]</scope>
    <source>
        <strain evidence="1 2">W67</strain>
    </source>
</reference>
<dbReference type="Proteomes" id="UP001200247">
    <property type="component" value="Unassembled WGS sequence"/>
</dbReference>
<evidence type="ECO:0000313" key="2">
    <source>
        <dbReference type="Proteomes" id="UP001200247"/>
    </source>
</evidence>
<accession>A0ABD4STH7</accession>
<sequence length="92" mass="10800">MNLYISDAVQKKLNEKHGGVTRKEIEECFYNREGHILNDDREEHRSDPPTCWFISETNKGRLLKVVFINQEGCLRIRTAYEPNATELAIYSR</sequence>
<organism evidence="1 2">
    <name type="scientific">Laribacter hongkongensis</name>
    <dbReference type="NCBI Taxonomy" id="168471"/>
    <lineage>
        <taxon>Bacteria</taxon>
        <taxon>Pseudomonadati</taxon>
        <taxon>Pseudomonadota</taxon>
        <taxon>Betaproteobacteria</taxon>
        <taxon>Neisseriales</taxon>
        <taxon>Aquaspirillaceae</taxon>
        <taxon>Laribacter</taxon>
    </lineage>
</organism>
<gene>
    <name evidence="1" type="ORF">LH440_12655</name>
</gene>
<dbReference type="RefSeq" id="WP_239894314.1">
    <property type="nucleotide sequence ID" value="NZ_JAJAXM010000025.1"/>
</dbReference>
<evidence type="ECO:0000313" key="1">
    <source>
        <dbReference type="EMBL" id="MCG9026737.1"/>
    </source>
</evidence>
<name>A0ABD4STH7_9NEIS</name>
<proteinExistence type="predicted"/>
<comment type="caution">
    <text evidence="1">The sequence shown here is derived from an EMBL/GenBank/DDBJ whole genome shotgun (WGS) entry which is preliminary data.</text>
</comment>